<sequence>MGAHGESGRGRFMWARRVLVIVMWVVAAVIGLCIPIIGLTWLTQGAQQMGDASALADRGRPTIGTVQDTRARSDGPGTGVKHYILVRFAASDETHHSVWADGDEDKGDVVRVLYDPRDPENAITGSVTDERVHGVTRIVGGVLLGPLLILIYVGWGWRKLRDRRRASR</sequence>
<evidence type="ECO:0000256" key="1">
    <source>
        <dbReference type="SAM" id="Phobius"/>
    </source>
</evidence>
<dbReference type="EMBL" id="SMKY01000141">
    <property type="protein sequence ID" value="TDD76672.1"/>
    <property type="molecule type" value="Genomic_DNA"/>
</dbReference>
<dbReference type="OrthoDB" id="4255890at2"/>
<evidence type="ECO:0000259" key="2">
    <source>
        <dbReference type="Pfam" id="PF12158"/>
    </source>
</evidence>
<keyword evidence="4" id="KW-1185">Reference proteome</keyword>
<dbReference type="AlphaFoldDB" id="A0A4R5B126"/>
<proteinExistence type="predicted"/>
<gene>
    <name evidence="3" type="ORF">E1293_26690</name>
</gene>
<evidence type="ECO:0000313" key="4">
    <source>
        <dbReference type="Proteomes" id="UP000295578"/>
    </source>
</evidence>
<organism evidence="3 4">
    <name type="scientific">Actinomadura darangshiensis</name>
    <dbReference type="NCBI Taxonomy" id="705336"/>
    <lineage>
        <taxon>Bacteria</taxon>
        <taxon>Bacillati</taxon>
        <taxon>Actinomycetota</taxon>
        <taxon>Actinomycetes</taxon>
        <taxon>Streptosporangiales</taxon>
        <taxon>Thermomonosporaceae</taxon>
        <taxon>Actinomadura</taxon>
    </lineage>
</organism>
<protein>
    <submittedName>
        <fullName evidence="3">DUF3592 domain-containing protein</fullName>
    </submittedName>
</protein>
<keyword evidence="1" id="KW-0472">Membrane</keyword>
<feature type="transmembrane region" description="Helical" evidence="1">
    <location>
        <begin position="138"/>
        <end position="157"/>
    </location>
</feature>
<dbReference type="InterPro" id="IPR021994">
    <property type="entry name" value="DUF3592"/>
</dbReference>
<reference evidence="3 4" key="1">
    <citation type="submission" date="2019-03" db="EMBL/GenBank/DDBJ databases">
        <title>Draft genome sequences of novel Actinobacteria.</title>
        <authorList>
            <person name="Sahin N."/>
            <person name="Ay H."/>
            <person name="Saygin H."/>
        </authorList>
    </citation>
    <scope>NUCLEOTIDE SEQUENCE [LARGE SCALE GENOMIC DNA]</scope>
    <source>
        <strain evidence="3 4">DSM 45941</strain>
    </source>
</reference>
<evidence type="ECO:0000313" key="3">
    <source>
        <dbReference type="EMBL" id="TDD76672.1"/>
    </source>
</evidence>
<feature type="domain" description="DUF3592" evidence="2">
    <location>
        <begin position="64"/>
        <end position="123"/>
    </location>
</feature>
<feature type="transmembrane region" description="Helical" evidence="1">
    <location>
        <begin position="18"/>
        <end position="42"/>
    </location>
</feature>
<comment type="caution">
    <text evidence="3">The sequence shown here is derived from an EMBL/GenBank/DDBJ whole genome shotgun (WGS) entry which is preliminary data.</text>
</comment>
<dbReference type="Proteomes" id="UP000295578">
    <property type="component" value="Unassembled WGS sequence"/>
</dbReference>
<keyword evidence="1" id="KW-0812">Transmembrane</keyword>
<keyword evidence="1" id="KW-1133">Transmembrane helix</keyword>
<accession>A0A4R5B126</accession>
<name>A0A4R5B126_9ACTN</name>
<dbReference type="Pfam" id="PF12158">
    <property type="entry name" value="DUF3592"/>
    <property type="match status" value="1"/>
</dbReference>